<evidence type="ECO:0000256" key="5">
    <source>
        <dbReference type="ARBA" id="ARBA00023136"/>
    </source>
</evidence>
<evidence type="ECO:0000313" key="8">
    <source>
        <dbReference type="EMBL" id="SEU36403.1"/>
    </source>
</evidence>
<evidence type="ECO:0000256" key="1">
    <source>
        <dbReference type="ARBA" id="ARBA00004651"/>
    </source>
</evidence>
<dbReference type="InterPro" id="IPR036259">
    <property type="entry name" value="MFS_trans_sf"/>
</dbReference>
<evidence type="ECO:0000256" key="4">
    <source>
        <dbReference type="ARBA" id="ARBA00022989"/>
    </source>
</evidence>
<feature type="transmembrane region" description="Helical" evidence="6">
    <location>
        <begin position="254"/>
        <end position="277"/>
    </location>
</feature>
<dbReference type="Proteomes" id="UP000199361">
    <property type="component" value="Unassembled WGS sequence"/>
</dbReference>
<dbReference type="Gene3D" id="1.20.1250.20">
    <property type="entry name" value="MFS general substrate transporter like domains"/>
    <property type="match status" value="1"/>
</dbReference>
<accession>A0A1I0L8S4</accession>
<dbReference type="PROSITE" id="PS50850">
    <property type="entry name" value="MFS"/>
    <property type="match status" value="1"/>
</dbReference>
<feature type="transmembrane region" description="Helical" evidence="6">
    <location>
        <begin position="370"/>
        <end position="390"/>
    </location>
</feature>
<feature type="transmembrane region" description="Helical" evidence="6">
    <location>
        <begin position="102"/>
        <end position="122"/>
    </location>
</feature>
<keyword evidence="5 6" id="KW-0472">Membrane</keyword>
<evidence type="ECO:0000256" key="2">
    <source>
        <dbReference type="ARBA" id="ARBA00022475"/>
    </source>
</evidence>
<feature type="transmembrane region" description="Helical" evidence="6">
    <location>
        <begin position="171"/>
        <end position="190"/>
    </location>
</feature>
<reference evidence="8 9" key="1">
    <citation type="submission" date="2016-10" db="EMBL/GenBank/DDBJ databases">
        <authorList>
            <person name="de Groot N.N."/>
        </authorList>
    </citation>
    <scope>NUCLEOTIDE SEQUENCE [LARGE SCALE GENOMIC DNA]</scope>
    <source>
        <strain evidence="8 9">CGMCC 4.5598</strain>
    </source>
</reference>
<evidence type="ECO:0000313" key="9">
    <source>
        <dbReference type="Proteomes" id="UP000199361"/>
    </source>
</evidence>
<dbReference type="CDD" id="cd06173">
    <property type="entry name" value="MFS_MefA_like"/>
    <property type="match status" value="1"/>
</dbReference>
<keyword evidence="4 6" id="KW-1133">Transmembrane helix</keyword>
<evidence type="ECO:0000256" key="3">
    <source>
        <dbReference type="ARBA" id="ARBA00022692"/>
    </source>
</evidence>
<protein>
    <submittedName>
        <fullName evidence="8">MFS transporter, DHA3 family, macrolide efflux protein</fullName>
    </submittedName>
</protein>
<dbReference type="RefSeq" id="WP_091089445.1">
    <property type="nucleotide sequence ID" value="NZ_FOHX01000013.1"/>
</dbReference>
<feature type="transmembrane region" description="Helical" evidence="6">
    <location>
        <begin position="284"/>
        <end position="303"/>
    </location>
</feature>
<feature type="transmembrane region" description="Helical" evidence="6">
    <location>
        <begin position="44"/>
        <end position="68"/>
    </location>
</feature>
<feature type="domain" description="Major facilitator superfamily (MFS) profile" evidence="7">
    <location>
        <begin position="5"/>
        <end position="397"/>
    </location>
</feature>
<feature type="transmembrane region" description="Helical" evidence="6">
    <location>
        <begin position="219"/>
        <end position="239"/>
    </location>
</feature>
<name>A0A1I0L8S4_9ACTN</name>
<evidence type="ECO:0000259" key="7">
    <source>
        <dbReference type="PROSITE" id="PS50850"/>
    </source>
</evidence>
<keyword evidence="2" id="KW-1003">Cell membrane</keyword>
<dbReference type="PANTHER" id="PTHR23513:SF6">
    <property type="entry name" value="MAJOR FACILITATOR SUPERFAMILY ASSOCIATED DOMAIN-CONTAINING PROTEIN"/>
    <property type="match status" value="1"/>
</dbReference>
<dbReference type="SUPFAM" id="SSF103473">
    <property type="entry name" value="MFS general substrate transporter"/>
    <property type="match status" value="1"/>
</dbReference>
<organism evidence="8 9">
    <name type="scientific">Nonomuraea wenchangensis</name>
    <dbReference type="NCBI Taxonomy" id="568860"/>
    <lineage>
        <taxon>Bacteria</taxon>
        <taxon>Bacillati</taxon>
        <taxon>Actinomycetota</taxon>
        <taxon>Actinomycetes</taxon>
        <taxon>Streptosporangiales</taxon>
        <taxon>Streptosporangiaceae</taxon>
        <taxon>Nonomuraea</taxon>
    </lineage>
</organism>
<sequence>MTTTTRWRRNVAWFLTGQTVSLFGSMIAQYAVMWWVTLQTRSGLAVALYAVAAFLPQGVVSIFGGVLADRMNRRVLVMVADGAIALATLVLGLLMANGVTDLWIVLLAVAVRSLGAGVQTPAVQAMIPQIVPGEHLMRVNGIFQTIHSAMALLAPAVAAAIFASFGLASVFFLDVVTAVIGIGLLALVAVPRLERAAEARVSYRQDLVDGMRYVRTQPIVRWLLIVYAVIFLLTVAPSFVTPLMVARSFGTEEWMLAALEIAFSLGMLLGGVLMSTVLANRSRIGLILVAVYGFGLATVALGLSGNLWVFYGFMFVFGLLVPPFSTPFTTLIQETVEPAMHGRVFSYLGIVMALATPVGMAVFGPLADVVSVQVLLIAAGLAAIAVIAIATRLPSGRATIAAARATHASQAEAAPVDA</sequence>
<keyword evidence="3 6" id="KW-0812">Transmembrane</keyword>
<dbReference type="GO" id="GO:0022857">
    <property type="term" value="F:transmembrane transporter activity"/>
    <property type="evidence" value="ECO:0007669"/>
    <property type="project" value="InterPro"/>
</dbReference>
<feature type="transmembrane region" description="Helical" evidence="6">
    <location>
        <begin position="75"/>
        <end position="96"/>
    </location>
</feature>
<dbReference type="InterPro" id="IPR020846">
    <property type="entry name" value="MFS_dom"/>
</dbReference>
<proteinExistence type="predicted"/>
<dbReference type="GO" id="GO:0005886">
    <property type="term" value="C:plasma membrane"/>
    <property type="evidence" value="ECO:0007669"/>
    <property type="project" value="UniProtKB-SubCell"/>
</dbReference>
<gene>
    <name evidence="8" type="ORF">SAMN05421811_113211</name>
</gene>
<dbReference type="InterPro" id="IPR011701">
    <property type="entry name" value="MFS"/>
</dbReference>
<keyword evidence="9" id="KW-1185">Reference proteome</keyword>
<comment type="subcellular location">
    <subcellularLocation>
        <location evidence="1">Cell membrane</location>
        <topology evidence="1">Multi-pass membrane protein</topology>
    </subcellularLocation>
</comment>
<evidence type="ECO:0000256" key="6">
    <source>
        <dbReference type="SAM" id="Phobius"/>
    </source>
</evidence>
<dbReference type="Pfam" id="PF07690">
    <property type="entry name" value="MFS_1"/>
    <property type="match status" value="1"/>
</dbReference>
<feature type="transmembrane region" description="Helical" evidence="6">
    <location>
        <begin position="344"/>
        <end position="364"/>
    </location>
</feature>
<dbReference type="STRING" id="568860.SAMN05421811_113211"/>
<dbReference type="AlphaFoldDB" id="A0A1I0L8S4"/>
<dbReference type="OrthoDB" id="69054at2"/>
<dbReference type="EMBL" id="FOHX01000013">
    <property type="protein sequence ID" value="SEU36403.1"/>
    <property type="molecule type" value="Genomic_DNA"/>
</dbReference>
<feature type="transmembrane region" description="Helical" evidence="6">
    <location>
        <begin position="142"/>
        <end position="165"/>
    </location>
</feature>
<dbReference type="PANTHER" id="PTHR23513">
    <property type="entry name" value="INTEGRAL MEMBRANE EFFLUX PROTEIN-RELATED"/>
    <property type="match status" value="1"/>
</dbReference>
<feature type="transmembrane region" description="Helical" evidence="6">
    <location>
        <begin position="12"/>
        <end position="32"/>
    </location>
</feature>
<feature type="transmembrane region" description="Helical" evidence="6">
    <location>
        <begin position="309"/>
        <end position="332"/>
    </location>
</feature>